<keyword evidence="3" id="KW-0804">Transcription</keyword>
<dbReference type="EMBL" id="JAEMHM010000020">
    <property type="protein sequence ID" value="MBJ6727166.1"/>
    <property type="molecule type" value="Genomic_DNA"/>
</dbReference>
<evidence type="ECO:0000256" key="3">
    <source>
        <dbReference type="ARBA" id="ARBA00023163"/>
    </source>
</evidence>
<keyword evidence="1" id="KW-0805">Transcription regulation</keyword>
<sequence length="148" mass="16624">MFMTRKNKAVNTIEDFVLAIGLIVRRVRADAPREFQEFSWTQKAVLSRLEKDGPTTTAALARAEGIKPQSMSTAIASLETMGLVERKAHSSDGRQINIALTEKGTAMRKSLKEAKQHWLSEAFSQLDEKERAVLFQAGEIMKRMAERS</sequence>
<dbReference type="GO" id="GO:0003677">
    <property type="term" value="F:DNA binding"/>
    <property type="evidence" value="ECO:0007669"/>
    <property type="project" value="UniProtKB-KW"/>
</dbReference>
<evidence type="ECO:0000313" key="6">
    <source>
        <dbReference type="Proteomes" id="UP000636888"/>
    </source>
</evidence>
<dbReference type="PANTHER" id="PTHR39515:SF2">
    <property type="entry name" value="HTH-TYPE TRANSCRIPTIONAL REGULATOR RV0880"/>
    <property type="match status" value="1"/>
</dbReference>
<dbReference type="PROSITE" id="PS50995">
    <property type="entry name" value="HTH_MARR_2"/>
    <property type="match status" value="1"/>
</dbReference>
<dbReference type="PANTHER" id="PTHR39515">
    <property type="entry name" value="CONSERVED PROTEIN"/>
    <property type="match status" value="1"/>
</dbReference>
<dbReference type="RefSeq" id="WP_199386077.1">
    <property type="nucleotide sequence ID" value="NZ_JAEMHM010000020.1"/>
</dbReference>
<keyword evidence="2" id="KW-0238">DNA-binding</keyword>
<evidence type="ECO:0000256" key="1">
    <source>
        <dbReference type="ARBA" id="ARBA00023015"/>
    </source>
</evidence>
<dbReference type="InterPro" id="IPR036388">
    <property type="entry name" value="WH-like_DNA-bd_sf"/>
</dbReference>
<evidence type="ECO:0000256" key="2">
    <source>
        <dbReference type="ARBA" id="ARBA00023125"/>
    </source>
</evidence>
<gene>
    <name evidence="5" type="ORF">JFN93_20840</name>
</gene>
<dbReference type="Gene3D" id="1.10.10.10">
    <property type="entry name" value="Winged helix-like DNA-binding domain superfamily/Winged helix DNA-binding domain"/>
    <property type="match status" value="1"/>
</dbReference>
<organism evidence="5 6">
    <name type="scientific">Geomesophilobacter sediminis</name>
    <dbReference type="NCBI Taxonomy" id="2798584"/>
    <lineage>
        <taxon>Bacteria</taxon>
        <taxon>Pseudomonadati</taxon>
        <taxon>Thermodesulfobacteriota</taxon>
        <taxon>Desulfuromonadia</taxon>
        <taxon>Geobacterales</taxon>
        <taxon>Geobacteraceae</taxon>
        <taxon>Geomesophilobacter</taxon>
    </lineage>
</organism>
<dbReference type="GO" id="GO:0003700">
    <property type="term" value="F:DNA-binding transcription factor activity"/>
    <property type="evidence" value="ECO:0007669"/>
    <property type="project" value="InterPro"/>
</dbReference>
<name>A0A8J7S7R0_9BACT</name>
<proteinExistence type="predicted"/>
<dbReference type="InterPro" id="IPR000835">
    <property type="entry name" value="HTH_MarR-typ"/>
</dbReference>
<dbReference type="AlphaFoldDB" id="A0A8J7S7R0"/>
<dbReference type="PROSITE" id="PS01117">
    <property type="entry name" value="HTH_MARR_1"/>
    <property type="match status" value="1"/>
</dbReference>
<dbReference type="Proteomes" id="UP000636888">
    <property type="component" value="Unassembled WGS sequence"/>
</dbReference>
<reference evidence="5" key="1">
    <citation type="submission" date="2020-12" db="EMBL/GenBank/DDBJ databases">
        <title>Geomonas sp. Red875, isolated from river sediment.</title>
        <authorList>
            <person name="Xu Z."/>
            <person name="Zhang Z."/>
            <person name="Masuda Y."/>
            <person name="Itoh H."/>
            <person name="Senoo K."/>
        </authorList>
    </citation>
    <scope>NUCLEOTIDE SEQUENCE</scope>
    <source>
        <strain evidence="5">Red875</strain>
    </source>
</reference>
<dbReference type="InterPro" id="IPR052526">
    <property type="entry name" value="HTH-type_Bedaq_tolerance"/>
</dbReference>
<dbReference type="InterPro" id="IPR036390">
    <property type="entry name" value="WH_DNA-bd_sf"/>
</dbReference>
<feature type="domain" description="HTH marR-type" evidence="4">
    <location>
        <begin position="13"/>
        <end position="143"/>
    </location>
</feature>
<dbReference type="InterPro" id="IPR023187">
    <property type="entry name" value="Tscrpt_reg_MarR-type_CS"/>
</dbReference>
<protein>
    <submittedName>
        <fullName evidence="5">MarR family transcriptional regulator</fullName>
    </submittedName>
</protein>
<dbReference type="Pfam" id="PF01047">
    <property type="entry name" value="MarR"/>
    <property type="match status" value="1"/>
</dbReference>
<accession>A0A8J7S7R0</accession>
<evidence type="ECO:0000313" key="5">
    <source>
        <dbReference type="EMBL" id="MBJ6727166.1"/>
    </source>
</evidence>
<evidence type="ECO:0000259" key="4">
    <source>
        <dbReference type="PROSITE" id="PS50995"/>
    </source>
</evidence>
<keyword evidence="6" id="KW-1185">Reference proteome</keyword>
<comment type="caution">
    <text evidence="5">The sequence shown here is derived from an EMBL/GenBank/DDBJ whole genome shotgun (WGS) entry which is preliminary data.</text>
</comment>
<dbReference type="SUPFAM" id="SSF46785">
    <property type="entry name" value="Winged helix' DNA-binding domain"/>
    <property type="match status" value="1"/>
</dbReference>
<dbReference type="SMART" id="SM00347">
    <property type="entry name" value="HTH_MARR"/>
    <property type="match status" value="1"/>
</dbReference>